<dbReference type="EMBL" id="CAVLGL010000104">
    <property type="protein sequence ID" value="CAK1598774.1"/>
    <property type="molecule type" value="Genomic_DNA"/>
</dbReference>
<proteinExistence type="predicted"/>
<gene>
    <name evidence="2" type="ORF">PARMNEM_LOCUS17727</name>
</gene>
<accession>A0AAV1LX51</accession>
<reference evidence="2 3" key="1">
    <citation type="submission" date="2023-11" db="EMBL/GenBank/DDBJ databases">
        <authorList>
            <person name="Hedman E."/>
            <person name="Englund M."/>
            <person name="Stromberg M."/>
            <person name="Nyberg Akerstrom W."/>
            <person name="Nylinder S."/>
            <person name="Jareborg N."/>
            <person name="Kallberg Y."/>
            <person name="Kronander E."/>
        </authorList>
    </citation>
    <scope>NUCLEOTIDE SEQUENCE [LARGE SCALE GENOMIC DNA]</scope>
</reference>
<dbReference type="AlphaFoldDB" id="A0AAV1LX51"/>
<comment type="caution">
    <text evidence="2">The sequence shown here is derived from an EMBL/GenBank/DDBJ whole genome shotgun (WGS) entry which is preliminary data.</text>
</comment>
<protein>
    <recommendedName>
        <fullName evidence="4">Polyprotein</fullName>
    </recommendedName>
</protein>
<organism evidence="2 3">
    <name type="scientific">Parnassius mnemosyne</name>
    <name type="common">clouded apollo</name>
    <dbReference type="NCBI Taxonomy" id="213953"/>
    <lineage>
        <taxon>Eukaryota</taxon>
        <taxon>Metazoa</taxon>
        <taxon>Ecdysozoa</taxon>
        <taxon>Arthropoda</taxon>
        <taxon>Hexapoda</taxon>
        <taxon>Insecta</taxon>
        <taxon>Pterygota</taxon>
        <taxon>Neoptera</taxon>
        <taxon>Endopterygota</taxon>
        <taxon>Lepidoptera</taxon>
        <taxon>Glossata</taxon>
        <taxon>Ditrysia</taxon>
        <taxon>Papilionoidea</taxon>
        <taxon>Papilionidae</taxon>
        <taxon>Parnassiinae</taxon>
        <taxon>Parnassini</taxon>
        <taxon>Parnassius</taxon>
        <taxon>Driopa</taxon>
    </lineage>
</organism>
<dbReference type="InterPro" id="IPR021109">
    <property type="entry name" value="Peptidase_aspartic_dom_sf"/>
</dbReference>
<sequence>MQLLKHTYGSRLPPHKIYRELFNKEQGDESTDVFVCKATTLLAQLPPGTLAENPVQLDMVYGLLHRKIREKVVRVSVMTFSELLEKARAVEDLFEERRMRPHMRQQISSNRSLAVSSSTSNNNQARINASVATSYSGNNKFRPHCAYCKKYGHDKETCHKRPQVKMGQQKKDISNNETGAKGTSVVVWLINSELEIKLADGSVCNRNVEIATVNVDICGIVVSTTFVLLPGIKDTLLGMNFIKDSGMVIDLKLNRFSLRDVTGTYFPGKATKFAVHRINTGDYAPIEVPRYRLTHAKKEIVRAELN</sequence>
<feature type="compositionally biased region" description="Polar residues" evidence="1">
    <location>
        <begin position="105"/>
        <end position="121"/>
    </location>
</feature>
<keyword evidence="3" id="KW-1185">Reference proteome</keyword>
<dbReference type="Proteomes" id="UP001314205">
    <property type="component" value="Unassembled WGS sequence"/>
</dbReference>
<evidence type="ECO:0000313" key="2">
    <source>
        <dbReference type="EMBL" id="CAK1598774.1"/>
    </source>
</evidence>
<name>A0AAV1LX51_9NEOP</name>
<feature type="region of interest" description="Disordered" evidence="1">
    <location>
        <begin position="102"/>
        <end position="121"/>
    </location>
</feature>
<evidence type="ECO:0008006" key="4">
    <source>
        <dbReference type="Google" id="ProtNLM"/>
    </source>
</evidence>
<evidence type="ECO:0000313" key="3">
    <source>
        <dbReference type="Proteomes" id="UP001314205"/>
    </source>
</evidence>
<evidence type="ECO:0000256" key="1">
    <source>
        <dbReference type="SAM" id="MobiDB-lite"/>
    </source>
</evidence>
<dbReference type="Gene3D" id="2.40.70.10">
    <property type="entry name" value="Acid Proteases"/>
    <property type="match status" value="1"/>
</dbReference>